<reference evidence="5" key="2">
    <citation type="submission" date="2019-06" db="EMBL/GenBank/DDBJ databases">
        <title>AzeR, a transcriptional regulator that responds to azelaic acid in Pseudomonas nitroreducens.</title>
        <authorList>
            <person name="Bez C."/>
            <person name="Javvadi S.G."/>
            <person name="Bertani I."/>
            <person name="Devescovi G."/>
            <person name="Studholme D.J."/>
            <person name="Geller A."/>
            <person name="Levy A."/>
            <person name="Venturi V."/>
        </authorList>
    </citation>
    <scope>NUCLEOTIDE SEQUENCE [LARGE SCALE GENOMIC DNA]</scope>
    <source>
        <strain evidence="5">DSM 9128</strain>
    </source>
</reference>
<dbReference type="Pfam" id="PF19830">
    <property type="entry name" value="DUF6311"/>
    <property type="match status" value="1"/>
</dbReference>
<protein>
    <recommendedName>
        <fullName evidence="6">YfhO family protein</fullName>
    </recommendedName>
</protein>
<organism evidence="4 5">
    <name type="scientific">Pseudomonas nitroreducens</name>
    <dbReference type="NCBI Taxonomy" id="46680"/>
    <lineage>
        <taxon>Bacteria</taxon>
        <taxon>Pseudomonadati</taxon>
        <taxon>Pseudomonadota</taxon>
        <taxon>Gammaproteobacteria</taxon>
        <taxon>Pseudomonadales</taxon>
        <taxon>Pseudomonadaceae</taxon>
        <taxon>Pseudomonas</taxon>
    </lineage>
</organism>
<sequence length="701" mass="77311">MLAPNNVRSSLWIPVLLGTVLFVALGGMSVLLPSSIGWLMRGLFDPPTNLLGWEFFRETPFLQFPLGANPRYGMEMGSSIVFSDSLPLFALPFKLLGPILPETFQYFGLWVLVCMVMQGVFSYLVLSRFTQDRRLLALGTVLLLLLPPYLIRFAFHLALGGQWLLLGGLYLYFGQRYRARFWLVMLALATLIHAYLLVMLAAIWGADFLQRLAKREMSLGRCLAHGVAGSALILLLMWLIGYFILGSAPTVPGPYGRMNLFSLVDSRGDWSRLLPALKRPEGMDGFLDHDGFAYMGVGVLALLTISAALAIAPRREERSRHTFLIWPLVLMSLLMLSISLTNTLSVGAQVFTWVDLPDWAARLYQVFRSPGRMFWPVFYLLAVTAIAVVCVRTRTSVALALLTAATCVQFYDLSSGLQGMRKLFGQESGWTSPMQSPMWESLGNRYRRVLYVFPTHVPENFIPLSDFALHHGMSINSANFARVDARAQTRAREHLAKQVANGTYDADALYVFNEPALWDQATRTLSNGAIAGELDGIRLVIPKLDDCPACRTTDFKAQRWGNWPASRLPTLIGQLRDDRLVAPAGATGYLNYGPYTMIPAGHYRYRIIYAAQGDASTRAGTWDIVSNATDTAAVLAQGDLTGTDGKVRTVEGAIECAQDSPGSEIRTLSNGSGELSLIRIELAPDSAAGEVAAVQSEAKQP</sequence>
<accession>A0A5R9ACM3</accession>
<dbReference type="InterPro" id="IPR046278">
    <property type="entry name" value="DUF6311"/>
</dbReference>
<feature type="transmembrane region" description="Helical" evidence="1">
    <location>
        <begin position="373"/>
        <end position="391"/>
    </location>
</feature>
<feature type="domain" description="DUF6311" evidence="3">
    <location>
        <begin position="439"/>
        <end position="541"/>
    </location>
</feature>
<name>A0A5R9ACM3_PSENT</name>
<dbReference type="AlphaFoldDB" id="A0A5R9ACM3"/>
<keyword evidence="1" id="KW-0472">Membrane</keyword>
<gene>
    <name evidence="4" type="ORF">FEA48_08530</name>
</gene>
<evidence type="ECO:0000259" key="3">
    <source>
        <dbReference type="Pfam" id="PF25853"/>
    </source>
</evidence>
<dbReference type="Pfam" id="PF25853">
    <property type="entry name" value="DUF6311_C"/>
    <property type="match status" value="1"/>
</dbReference>
<evidence type="ECO:0000256" key="1">
    <source>
        <dbReference type="SAM" id="Phobius"/>
    </source>
</evidence>
<dbReference type="Proteomes" id="UP000307510">
    <property type="component" value="Unassembled WGS sequence"/>
</dbReference>
<dbReference type="InterPro" id="IPR058671">
    <property type="entry name" value="DUF6311_C"/>
</dbReference>
<feature type="transmembrane region" description="Helical" evidence="1">
    <location>
        <begin position="179"/>
        <end position="203"/>
    </location>
</feature>
<feature type="transmembrane region" description="Helical" evidence="1">
    <location>
        <begin position="106"/>
        <end position="126"/>
    </location>
</feature>
<feature type="transmembrane region" description="Helical" evidence="1">
    <location>
        <begin position="292"/>
        <end position="312"/>
    </location>
</feature>
<reference evidence="4 5" key="1">
    <citation type="submission" date="2019-05" db="EMBL/GenBank/DDBJ databases">
        <authorList>
            <person name="Moore K."/>
            <person name="O'Neill P."/>
            <person name="Farbos A."/>
            <person name="Studholme D.J."/>
        </authorList>
    </citation>
    <scope>NUCLEOTIDE SEQUENCE [LARGE SCALE GENOMIC DNA]</scope>
    <source>
        <strain evidence="4 5">DSM 9128</strain>
    </source>
</reference>
<keyword evidence="1" id="KW-0812">Transmembrane</keyword>
<feature type="transmembrane region" description="Helical" evidence="1">
    <location>
        <begin position="135"/>
        <end position="159"/>
    </location>
</feature>
<feature type="domain" description="DUF6311" evidence="2">
    <location>
        <begin position="15"/>
        <end position="414"/>
    </location>
</feature>
<evidence type="ECO:0000259" key="2">
    <source>
        <dbReference type="Pfam" id="PF19830"/>
    </source>
</evidence>
<proteinExistence type="predicted"/>
<keyword evidence="1" id="KW-1133">Transmembrane helix</keyword>
<feature type="transmembrane region" description="Helical" evidence="1">
    <location>
        <begin position="223"/>
        <end position="245"/>
    </location>
</feature>
<feature type="transmembrane region" description="Helical" evidence="1">
    <location>
        <begin position="12"/>
        <end position="32"/>
    </location>
</feature>
<feature type="transmembrane region" description="Helical" evidence="1">
    <location>
        <begin position="324"/>
        <end position="353"/>
    </location>
</feature>
<evidence type="ECO:0000313" key="4">
    <source>
        <dbReference type="EMBL" id="TLP76431.1"/>
    </source>
</evidence>
<evidence type="ECO:0000313" key="5">
    <source>
        <dbReference type="Proteomes" id="UP000307510"/>
    </source>
</evidence>
<dbReference type="RefSeq" id="WP_138213385.1">
    <property type="nucleotide sequence ID" value="NZ_VASG01000002.1"/>
</dbReference>
<comment type="caution">
    <text evidence="4">The sequence shown here is derived from an EMBL/GenBank/DDBJ whole genome shotgun (WGS) entry which is preliminary data.</text>
</comment>
<dbReference type="EMBL" id="VASG01000002">
    <property type="protein sequence ID" value="TLP76431.1"/>
    <property type="molecule type" value="Genomic_DNA"/>
</dbReference>
<evidence type="ECO:0008006" key="6">
    <source>
        <dbReference type="Google" id="ProtNLM"/>
    </source>
</evidence>